<keyword evidence="8 10" id="KW-0663">Pyridoxal phosphate</keyword>
<dbReference type="GO" id="GO:0005829">
    <property type="term" value="C:cytosol"/>
    <property type="evidence" value="ECO:0007669"/>
    <property type="project" value="TreeGrafter"/>
</dbReference>
<dbReference type="UniPathway" id="UPA00193"/>
<dbReference type="InterPro" id="IPR019798">
    <property type="entry name" value="Ser_HO-MeTrfase_PLP_BS"/>
</dbReference>
<comment type="subunit">
    <text evidence="4 10">Homodimer.</text>
</comment>
<evidence type="ECO:0000313" key="13">
    <source>
        <dbReference type="EMBL" id="AVL99923.1"/>
    </source>
</evidence>
<dbReference type="PANTHER" id="PTHR11680:SF35">
    <property type="entry name" value="SERINE HYDROXYMETHYLTRANSFERASE 1"/>
    <property type="match status" value="1"/>
</dbReference>
<dbReference type="Gene3D" id="3.90.1150.10">
    <property type="entry name" value="Aspartate Aminotransferase, domain 1"/>
    <property type="match status" value="1"/>
</dbReference>
<evidence type="ECO:0000256" key="5">
    <source>
        <dbReference type="ARBA" id="ARBA00022490"/>
    </source>
</evidence>
<dbReference type="GO" id="GO:0032259">
    <property type="term" value="P:methylation"/>
    <property type="evidence" value="ECO:0007669"/>
    <property type="project" value="UniProtKB-KW"/>
</dbReference>
<dbReference type="NCBIfam" id="NF000586">
    <property type="entry name" value="PRK00011.1"/>
    <property type="match status" value="1"/>
</dbReference>
<dbReference type="InterPro" id="IPR015421">
    <property type="entry name" value="PyrdxlP-dep_Trfase_major"/>
</dbReference>
<reference evidence="13 14" key="1">
    <citation type="submission" date="2018-03" db="EMBL/GenBank/DDBJ databases">
        <title>Characteristics and genome of n-alkane degrading marine bacteria Gordonia iterans isolated from crude oil contaminated in Tae-an, South Korea.</title>
        <authorList>
            <person name="Lee S.-S."/>
            <person name="Kim H."/>
        </authorList>
    </citation>
    <scope>NUCLEOTIDE SEQUENCE [LARGE SCALE GENOMIC DNA]</scope>
    <source>
        <strain evidence="13 14">Co17</strain>
    </source>
</reference>
<evidence type="ECO:0000259" key="12">
    <source>
        <dbReference type="Pfam" id="PF00464"/>
    </source>
</evidence>
<evidence type="ECO:0000256" key="11">
    <source>
        <dbReference type="PIRSR" id="PIRSR000412-50"/>
    </source>
</evidence>
<protein>
    <recommendedName>
        <fullName evidence="10">Serine hydroxymethyltransferase</fullName>
        <shortName evidence="10">SHMT</shortName>
        <shortName evidence="10">Serine methylase</shortName>
        <ecNumber evidence="10">2.1.2.1</ecNumber>
    </recommendedName>
</protein>
<keyword evidence="7 10" id="KW-0808">Transferase</keyword>
<dbReference type="GO" id="GO:0030170">
    <property type="term" value="F:pyridoxal phosphate binding"/>
    <property type="evidence" value="ECO:0007669"/>
    <property type="project" value="UniProtKB-UniRule"/>
</dbReference>
<feature type="modified residue" description="N6-(pyridoxal phosphate)lysine" evidence="10 11">
    <location>
        <position position="230"/>
    </location>
</feature>
<comment type="function">
    <text evidence="9">Catalyzes the reversible interconversion of serine and glycine with tetrahydrofolate (THF) serving as the one-carbon carrier. This reaction serves as the major source of one-carbon groups required for the biosynthesis of purines, thymidylate, methionine, and other important biomolecules. Also exhibits THF-independent aldolase activity toward beta-hydroxyamino acids, producing glycine and aldehydes, via a retro-aldol mechanism. Thus, is able to catalyze the cleavage of L-allo-threonine.</text>
</comment>
<dbReference type="OrthoDB" id="9803846at2"/>
<dbReference type="PANTHER" id="PTHR11680">
    <property type="entry name" value="SERINE HYDROXYMETHYLTRANSFERASE"/>
    <property type="match status" value="1"/>
</dbReference>
<accession>A0A2S0KE43</accession>
<gene>
    <name evidence="10" type="primary">glyA</name>
    <name evidence="13" type="ORF">C6V83_06185</name>
</gene>
<dbReference type="UniPathway" id="UPA00288">
    <property type="reaction ID" value="UER01023"/>
</dbReference>
<evidence type="ECO:0000256" key="2">
    <source>
        <dbReference type="ARBA" id="ARBA00004496"/>
    </source>
</evidence>
<keyword evidence="6 10" id="KW-0554">One-carbon metabolism</keyword>
<dbReference type="InterPro" id="IPR015422">
    <property type="entry name" value="PyrdxlP-dep_Trfase_small"/>
</dbReference>
<feature type="binding site" evidence="10">
    <location>
        <position position="121"/>
    </location>
    <ligand>
        <name>(6S)-5,6,7,8-tetrahydrofolate</name>
        <dbReference type="ChEBI" id="CHEBI:57453"/>
    </ligand>
</feature>
<comment type="similarity">
    <text evidence="3 10">Belongs to the SHMT family.</text>
</comment>
<dbReference type="GO" id="GO:0004372">
    <property type="term" value="F:glycine hydroxymethyltransferase activity"/>
    <property type="evidence" value="ECO:0007669"/>
    <property type="project" value="UniProtKB-UniRule"/>
</dbReference>
<dbReference type="KEGG" id="git:C6V83_06185"/>
<comment type="subcellular location">
    <subcellularLocation>
        <location evidence="2 10">Cytoplasm</location>
    </subcellularLocation>
</comment>
<comment type="catalytic activity">
    <reaction evidence="10">
        <text>(6R)-5,10-methylene-5,6,7,8-tetrahydrofolate + glycine + H2O = (6S)-5,6,7,8-tetrahydrofolate + L-serine</text>
        <dbReference type="Rhea" id="RHEA:15481"/>
        <dbReference type="ChEBI" id="CHEBI:15377"/>
        <dbReference type="ChEBI" id="CHEBI:15636"/>
        <dbReference type="ChEBI" id="CHEBI:33384"/>
        <dbReference type="ChEBI" id="CHEBI:57305"/>
        <dbReference type="ChEBI" id="CHEBI:57453"/>
        <dbReference type="EC" id="2.1.2.1"/>
    </reaction>
</comment>
<dbReference type="InterPro" id="IPR001085">
    <property type="entry name" value="Ser_HO-MeTrfase"/>
</dbReference>
<sequence>MTLFSQSLAELDPDLAAAMNGELARQRDTLEMIASENFVPRAVLQAQGSVLTNKYAEGYPGRRYYGGCEYVDVVEDIARDRAKELFGAEFANVQPHAGAQANAAVLMALMEPGETLLGLDLAHGGHLTHGMRLNFSGKLYDNQFYGVSKEDFRIDMDEVRKIAQDTKPKVIVAGWSAYPRTLDFAAFREIADEVGAKLWVDMAHFAGLVAAGLHPNPVPFADVVSTTVHKTLGGPRSGLILAKQEYAKKLNSAVFPGQQGGPLMHVIAAKAAALKIAASEEFAERQRRTVAGAQILAERLTRDDVAGAGITVLTGGTDVHLVLVDLRDSELDGQQAEDLLHEVGITVNRNAVPFDPRPPMVTSGLRIGTPALATRGFGDEQFTEVADVIATALVGGKDADVAALRGRVSRLALDVPLYEGLESWGMMSGR</sequence>
<dbReference type="InterPro" id="IPR049943">
    <property type="entry name" value="Ser_HO-MeTrfase-like"/>
</dbReference>
<organism evidence="13 14">
    <name type="scientific">Gordonia iterans</name>
    <dbReference type="NCBI Taxonomy" id="1004901"/>
    <lineage>
        <taxon>Bacteria</taxon>
        <taxon>Bacillati</taxon>
        <taxon>Actinomycetota</taxon>
        <taxon>Actinomycetes</taxon>
        <taxon>Mycobacteriales</taxon>
        <taxon>Gordoniaceae</taxon>
        <taxon>Gordonia</taxon>
    </lineage>
</organism>
<dbReference type="PIRSF" id="PIRSF000412">
    <property type="entry name" value="SHMT"/>
    <property type="match status" value="1"/>
</dbReference>
<dbReference type="HAMAP" id="MF_00051">
    <property type="entry name" value="SHMT"/>
    <property type="match status" value="1"/>
</dbReference>
<dbReference type="GO" id="GO:0042803">
    <property type="term" value="F:protein homodimerization activity"/>
    <property type="evidence" value="ECO:0007669"/>
    <property type="project" value="UniProtKB-ARBA"/>
</dbReference>
<dbReference type="CDD" id="cd00378">
    <property type="entry name" value="SHMT"/>
    <property type="match status" value="1"/>
</dbReference>
<dbReference type="AlphaFoldDB" id="A0A2S0KE43"/>
<dbReference type="Proteomes" id="UP000239814">
    <property type="component" value="Chromosome"/>
</dbReference>
<proteinExistence type="inferred from homology"/>
<keyword evidence="13" id="KW-0489">Methyltransferase</keyword>
<dbReference type="EMBL" id="CP027433">
    <property type="protein sequence ID" value="AVL99923.1"/>
    <property type="molecule type" value="Genomic_DNA"/>
</dbReference>
<feature type="site" description="Plays an important role in substrate specificity" evidence="10">
    <location>
        <position position="229"/>
    </location>
</feature>
<evidence type="ECO:0000313" key="14">
    <source>
        <dbReference type="Proteomes" id="UP000239814"/>
    </source>
</evidence>
<dbReference type="EC" id="2.1.2.1" evidence="10"/>
<dbReference type="RefSeq" id="WP_105941655.1">
    <property type="nucleotide sequence ID" value="NZ_CP027433.1"/>
</dbReference>
<dbReference type="FunFam" id="3.40.640.10:FF:000001">
    <property type="entry name" value="Serine hydroxymethyltransferase"/>
    <property type="match status" value="1"/>
</dbReference>
<dbReference type="GO" id="GO:0035999">
    <property type="term" value="P:tetrahydrofolate interconversion"/>
    <property type="evidence" value="ECO:0007669"/>
    <property type="project" value="UniProtKB-UniRule"/>
</dbReference>
<evidence type="ECO:0000256" key="9">
    <source>
        <dbReference type="ARBA" id="ARBA00054606"/>
    </source>
</evidence>
<comment type="pathway">
    <text evidence="10">Amino-acid biosynthesis; glycine biosynthesis; glycine from L-serine: step 1/1.</text>
</comment>
<evidence type="ECO:0000256" key="1">
    <source>
        <dbReference type="ARBA" id="ARBA00001933"/>
    </source>
</evidence>
<feature type="binding site" evidence="10">
    <location>
        <begin position="125"/>
        <end position="127"/>
    </location>
    <ligand>
        <name>(6S)-5,6,7,8-tetrahydrofolate</name>
        <dbReference type="ChEBI" id="CHEBI:57453"/>
    </ligand>
</feature>
<evidence type="ECO:0000256" key="3">
    <source>
        <dbReference type="ARBA" id="ARBA00006376"/>
    </source>
</evidence>
<comment type="pathway">
    <text evidence="10">One-carbon metabolism; tetrahydrofolate interconversion.</text>
</comment>
<dbReference type="Pfam" id="PF00464">
    <property type="entry name" value="SHMT"/>
    <property type="match status" value="1"/>
</dbReference>
<dbReference type="InterPro" id="IPR015424">
    <property type="entry name" value="PyrdxlP-dep_Trfase"/>
</dbReference>
<dbReference type="GO" id="GO:0008168">
    <property type="term" value="F:methyltransferase activity"/>
    <property type="evidence" value="ECO:0007669"/>
    <property type="project" value="UniProtKB-KW"/>
</dbReference>
<keyword evidence="10" id="KW-0028">Amino-acid biosynthesis</keyword>
<feature type="domain" description="Serine hydroxymethyltransferase-like" evidence="12">
    <location>
        <begin position="9"/>
        <end position="389"/>
    </location>
</feature>
<dbReference type="SUPFAM" id="SSF53383">
    <property type="entry name" value="PLP-dependent transferases"/>
    <property type="match status" value="1"/>
</dbReference>
<comment type="cofactor">
    <cofactor evidence="1 10 11">
        <name>pyridoxal 5'-phosphate</name>
        <dbReference type="ChEBI" id="CHEBI:597326"/>
    </cofactor>
</comment>
<dbReference type="InterPro" id="IPR039429">
    <property type="entry name" value="SHMT-like_dom"/>
</dbReference>
<evidence type="ECO:0000256" key="10">
    <source>
        <dbReference type="HAMAP-Rule" id="MF_00051"/>
    </source>
</evidence>
<evidence type="ECO:0000256" key="8">
    <source>
        <dbReference type="ARBA" id="ARBA00022898"/>
    </source>
</evidence>
<dbReference type="Gene3D" id="3.40.640.10">
    <property type="entry name" value="Type I PLP-dependent aspartate aminotransferase-like (Major domain)"/>
    <property type="match status" value="1"/>
</dbReference>
<name>A0A2S0KE43_9ACTN</name>
<keyword evidence="14" id="KW-1185">Reference proteome</keyword>
<dbReference type="GO" id="GO:0019264">
    <property type="term" value="P:glycine biosynthetic process from serine"/>
    <property type="evidence" value="ECO:0007669"/>
    <property type="project" value="UniProtKB-UniRule"/>
</dbReference>
<keyword evidence="5 10" id="KW-0963">Cytoplasm</keyword>
<comment type="caution">
    <text evidence="10">Lacks conserved residue(s) required for the propagation of feature annotation.</text>
</comment>
<evidence type="ECO:0000256" key="7">
    <source>
        <dbReference type="ARBA" id="ARBA00022679"/>
    </source>
</evidence>
<dbReference type="PROSITE" id="PS00096">
    <property type="entry name" value="SHMT"/>
    <property type="match status" value="1"/>
</dbReference>
<evidence type="ECO:0000256" key="4">
    <source>
        <dbReference type="ARBA" id="ARBA00011738"/>
    </source>
</evidence>
<evidence type="ECO:0000256" key="6">
    <source>
        <dbReference type="ARBA" id="ARBA00022563"/>
    </source>
</evidence>